<dbReference type="AlphaFoldDB" id="A0A1U7CMW0"/>
<dbReference type="CDD" id="cd02440">
    <property type="entry name" value="AdoMet_MTases"/>
    <property type="match status" value="1"/>
</dbReference>
<dbReference type="RefSeq" id="WP_076344748.1">
    <property type="nucleotide sequence ID" value="NZ_CP019082.1"/>
</dbReference>
<accession>A0A1U7CMW0</accession>
<dbReference type="GO" id="GO:0008168">
    <property type="term" value="F:methyltransferase activity"/>
    <property type="evidence" value="ECO:0007669"/>
    <property type="project" value="UniProtKB-KW"/>
</dbReference>
<evidence type="ECO:0000313" key="1">
    <source>
        <dbReference type="EMBL" id="APW60248.1"/>
    </source>
</evidence>
<dbReference type="EC" id="2.1.1.-" evidence="1"/>
<dbReference type="STRING" id="1387353.BSF38_01715"/>
<keyword evidence="1" id="KW-0489">Methyltransferase</keyword>
<dbReference type="Pfam" id="PF13489">
    <property type="entry name" value="Methyltransf_23"/>
    <property type="match status" value="1"/>
</dbReference>
<dbReference type="EMBL" id="CP019082">
    <property type="protein sequence ID" value="APW60248.1"/>
    <property type="molecule type" value="Genomic_DNA"/>
</dbReference>
<evidence type="ECO:0000313" key="2">
    <source>
        <dbReference type="Proteomes" id="UP000186309"/>
    </source>
</evidence>
<dbReference type="KEGG" id="pbor:BSF38_01715"/>
<keyword evidence="1" id="KW-0808">Transferase</keyword>
<protein>
    <submittedName>
        <fullName evidence="1">Putative methyltransferase YcgJ</fullName>
        <ecNumber evidence="1">2.1.1.-</ecNumber>
    </submittedName>
</protein>
<gene>
    <name evidence="1" type="primary">ycgJ_1</name>
    <name evidence="1" type="ORF">BSF38_01715</name>
</gene>
<name>A0A1U7CMW0_9BACT</name>
<sequence length="259" mass="28200">MGGTGHDRNLADAFDGQAADFERAPVQSDPAALKRLVQEAAFPDGARILDAGCGPGLVSAAFLEAGYRVEGVDLSNEMIERARKRCAFAGDRARFRQASIFEPGIEALAPFDGAVSRYVIHHMLDPERFLERQVELLKPGGVLVACDHVTSPSPEAAEIHRRLEVGRDRTHTNNLSSGRIVDLFAAAGLVDVSLREEAFTLDFDEWFDRGTPTETKADFRASLVAGVNVRGFTTKRLDDQSIQILCIRAIVRGVKPGPT</sequence>
<dbReference type="Gene3D" id="3.40.50.150">
    <property type="entry name" value="Vaccinia Virus protein VP39"/>
    <property type="match status" value="1"/>
</dbReference>
<dbReference type="OrthoDB" id="5642573at2"/>
<dbReference type="GO" id="GO:0032259">
    <property type="term" value="P:methylation"/>
    <property type="evidence" value="ECO:0007669"/>
    <property type="project" value="UniProtKB-KW"/>
</dbReference>
<dbReference type="SUPFAM" id="SSF53335">
    <property type="entry name" value="S-adenosyl-L-methionine-dependent methyltransferases"/>
    <property type="match status" value="1"/>
</dbReference>
<reference evidence="2" key="1">
    <citation type="submission" date="2016-12" db="EMBL/GenBank/DDBJ databases">
        <title>Comparative genomics of four Isosphaeraceae planctomycetes: a common pool of plasmids and glycoside hydrolase genes.</title>
        <authorList>
            <person name="Ivanova A."/>
        </authorList>
    </citation>
    <scope>NUCLEOTIDE SEQUENCE [LARGE SCALE GENOMIC DNA]</scope>
    <source>
        <strain evidence="2">PX4</strain>
    </source>
</reference>
<dbReference type="InterPro" id="IPR029063">
    <property type="entry name" value="SAM-dependent_MTases_sf"/>
</dbReference>
<dbReference type="Proteomes" id="UP000186309">
    <property type="component" value="Chromosome"/>
</dbReference>
<proteinExistence type="predicted"/>
<keyword evidence="2" id="KW-1185">Reference proteome</keyword>
<dbReference type="PANTHER" id="PTHR43861">
    <property type="entry name" value="TRANS-ACONITATE 2-METHYLTRANSFERASE-RELATED"/>
    <property type="match status" value="1"/>
</dbReference>
<organism evidence="1 2">
    <name type="scientific">Paludisphaera borealis</name>
    <dbReference type="NCBI Taxonomy" id="1387353"/>
    <lineage>
        <taxon>Bacteria</taxon>
        <taxon>Pseudomonadati</taxon>
        <taxon>Planctomycetota</taxon>
        <taxon>Planctomycetia</taxon>
        <taxon>Isosphaerales</taxon>
        <taxon>Isosphaeraceae</taxon>
        <taxon>Paludisphaera</taxon>
    </lineage>
</organism>